<protein>
    <submittedName>
        <fullName evidence="2">Uncharacterized protein</fullName>
    </submittedName>
</protein>
<evidence type="ECO:0000256" key="1">
    <source>
        <dbReference type="SAM" id="MobiDB-lite"/>
    </source>
</evidence>
<reference evidence="2" key="2">
    <citation type="submission" date="2019-07" db="EMBL/GenBank/DDBJ databases">
        <authorList>
            <person name="Seetharam A."/>
            <person name="Woodhouse M."/>
            <person name="Cannon E."/>
        </authorList>
    </citation>
    <scope>NUCLEOTIDE SEQUENCE [LARGE SCALE GENOMIC DNA]</scope>
    <source>
        <strain evidence="2">cv. B73</strain>
    </source>
</reference>
<feature type="region of interest" description="Disordered" evidence="1">
    <location>
        <begin position="14"/>
        <end position="90"/>
    </location>
</feature>
<accession>A0A804NMU5</accession>
<dbReference type="Gramene" id="Zm00001eb172260_T001">
    <property type="protein sequence ID" value="Zm00001eb172260_P001"/>
    <property type="gene ID" value="Zm00001eb172260"/>
</dbReference>
<dbReference type="InParanoid" id="A0A804NMU5"/>
<keyword evidence="3" id="KW-1185">Reference proteome</keyword>
<feature type="compositionally biased region" description="Gly residues" evidence="1">
    <location>
        <begin position="69"/>
        <end position="80"/>
    </location>
</feature>
<reference evidence="2" key="3">
    <citation type="submission" date="2021-05" db="UniProtKB">
        <authorList>
            <consortium name="EnsemblPlants"/>
        </authorList>
    </citation>
    <scope>IDENTIFICATION</scope>
    <source>
        <strain evidence="2">cv. B73</strain>
    </source>
</reference>
<dbReference type="AlphaFoldDB" id="A0A804NMU5"/>
<dbReference type="Proteomes" id="UP000007305">
    <property type="component" value="Chromosome 4"/>
</dbReference>
<feature type="compositionally biased region" description="Polar residues" evidence="1">
    <location>
        <begin position="42"/>
        <end position="59"/>
    </location>
</feature>
<dbReference type="EnsemblPlants" id="Zm00001eb172260_T001">
    <property type="protein sequence ID" value="Zm00001eb172260_P001"/>
    <property type="gene ID" value="Zm00001eb172260"/>
</dbReference>
<evidence type="ECO:0000313" key="3">
    <source>
        <dbReference type="Proteomes" id="UP000007305"/>
    </source>
</evidence>
<organism evidence="2 3">
    <name type="scientific">Zea mays</name>
    <name type="common">Maize</name>
    <dbReference type="NCBI Taxonomy" id="4577"/>
    <lineage>
        <taxon>Eukaryota</taxon>
        <taxon>Viridiplantae</taxon>
        <taxon>Streptophyta</taxon>
        <taxon>Embryophyta</taxon>
        <taxon>Tracheophyta</taxon>
        <taxon>Spermatophyta</taxon>
        <taxon>Magnoliopsida</taxon>
        <taxon>Liliopsida</taxon>
        <taxon>Poales</taxon>
        <taxon>Poaceae</taxon>
        <taxon>PACMAD clade</taxon>
        <taxon>Panicoideae</taxon>
        <taxon>Andropogonodae</taxon>
        <taxon>Andropogoneae</taxon>
        <taxon>Tripsacinae</taxon>
        <taxon>Zea</taxon>
    </lineage>
</organism>
<evidence type="ECO:0000313" key="2">
    <source>
        <dbReference type="EnsemblPlants" id="Zm00001eb172260_P001"/>
    </source>
</evidence>
<feature type="compositionally biased region" description="Low complexity" evidence="1">
    <location>
        <begin position="81"/>
        <end position="90"/>
    </location>
</feature>
<proteinExistence type="predicted"/>
<sequence length="177" mass="19202">MDYTNAIHIIPPMASDARTNAAASPGEDPDIWATEKDYRQWSADQGYNDRNPSSRTGSEQPLPGKKAHGGGGSSDGGGGSSTSKSAPSQDVLQDQALLQVLGQDLPLRHQLQLRPWHGGALQAAAQLAGDCGHPRGCHHEAGRGAPDPHYDIQKCHRWRRWRRRQGIQGSPLQEVLH</sequence>
<reference evidence="3" key="1">
    <citation type="journal article" date="2009" name="Science">
        <title>The B73 maize genome: complexity, diversity, and dynamics.</title>
        <authorList>
            <person name="Schnable P.S."/>
            <person name="Ware D."/>
            <person name="Fulton R.S."/>
            <person name="Stein J.C."/>
            <person name="Wei F."/>
            <person name="Pasternak S."/>
            <person name="Liang C."/>
            <person name="Zhang J."/>
            <person name="Fulton L."/>
            <person name="Graves T.A."/>
            <person name="Minx P."/>
            <person name="Reily A.D."/>
            <person name="Courtney L."/>
            <person name="Kruchowski S.S."/>
            <person name="Tomlinson C."/>
            <person name="Strong C."/>
            <person name="Delehaunty K."/>
            <person name="Fronick C."/>
            <person name="Courtney B."/>
            <person name="Rock S.M."/>
            <person name="Belter E."/>
            <person name="Du F."/>
            <person name="Kim K."/>
            <person name="Abbott R.M."/>
            <person name="Cotton M."/>
            <person name="Levy A."/>
            <person name="Marchetto P."/>
            <person name="Ochoa K."/>
            <person name="Jackson S.M."/>
            <person name="Gillam B."/>
            <person name="Chen W."/>
            <person name="Yan L."/>
            <person name="Higginbotham J."/>
            <person name="Cardenas M."/>
            <person name="Waligorski J."/>
            <person name="Applebaum E."/>
            <person name="Phelps L."/>
            <person name="Falcone J."/>
            <person name="Kanchi K."/>
            <person name="Thane T."/>
            <person name="Scimone A."/>
            <person name="Thane N."/>
            <person name="Henke J."/>
            <person name="Wang T."/>
            <person name="Ruppert J."/>
            <person name="Shah N."/>
            <person name="Rotter K."/>
            <person name="Hodges J."/>
            <person name="Ingenthron E."/>
            <person name="Cordes M."/>
            <person name="Kohlberg S."/>
            <person name="Sgro J."/>
            <person name="Delgado B."/>
            <person name="Mead K."/>
            <person name="Chinwalla A."/>
            <person name="Leonard S."/>
            <person name="Crouse K."/>
            <person name="Collura K."/>
            <person name="Kudrna D."/>
            <person name="Currie J."/>
            <person name="He R."/>
            <person name="Angelova A."/>
            <person name="Rajasekar S."/>
            <person name="Mueller T."/>
            <person name="Lomeli R."/>
            <person name="Scara G."/>
            <person name="Ko A."/>
            <person name="Delaney K."/>
            <person name="Wissotski M."/>
            <person name="Lopez G."/>
            <person name="Campos D."/>
            <person name="Braidotti M."/>
            <person name="Ashley E."/>
            <person name="Golser W."/>
            <person name="Kim H."/>
            <person name="Lee S."/>
            <person name="Lin J."/>
            <person name="Dujmic Z."/>
            <person name="Kim W."/>
            <person name="Talag J."/>
            <person name="Zuccolo A."/>
            <person name="Fan C."/>
            <person name="Sebastian A."/>
            <person name="Kramer M."/>
            <person name="Spiegel L."/>
            <person name="Nascimento L."/>
            <person name="Zutavern T."/>
            <person name="Miller B."/>
            <person name="Ambroise C."/>
            <person name="Muller S."/>
            <person name="Spooner W."/>
            <person name="Narechania A."/>
            <person name="Ren L."/>
            <person name="Wei S."/>
            <person name="Kumari S."/>
            <person name="Faga B."/>
            <person name="Levy M.J."/>
            <person name="McMahan L."/>
            <person name="Van Buren P."/>
            <person name="Vaughn M.W."/>
            <person name="Ying K."/>
            <person name="Yeh C.-T."/>
            <person name="Emrich S.J."/>
            <person name="Jia Y."/>
            <person name="Kalyanaraman A."/>
            <person name="Hsia A.-P."/>
            <person name="Barbazuk W.B."/>
            <person name="Baucom R.S."/>
            <person name="Brutnell T.P."/>
            <person name="Carpita N.C."/>
            <person name="Chaparro C."/>
            <person name="Chia J.-M."/>
            <person name="Deragon J.-M."/>
            <person name="Estill J.C."/>
            <person name="Fu Y."/>
            <person name="Jeddeloh J.A."/>
            <person name="Han Y."/>
            <person name="Lee H."/>
            <person name="Li P."/>
            <person name="Lisch D.R."/>
            <person name="Liu S."/>
            <person name="Liu Z."/>
            <person name="Nagel D.H."/>
            <person name="McCann M.C."/>
            <person name="SanMiguel P."/>
            <person name="Myers A.M."/>
            <person name="Nettleton D."/>
            <person name="Nguyen J."/>
            <person name="Penning B.W."/>
            <person name="Ponnala L."/>
            <person name="Schneider K.L."/>
            <person name="Schwartz D.C."/>
            <person name="Sharma A."/>
            <person name="Soderlund C."/>
            <person name="Springer N.M."/>
            <person name="Sun Q."/>
            <person name="Wang H."/>
            <person name="Waterman M."/>
            <person name="Westerman R."/>
            <person name="Wolfgruber T.K."/>
            <person name="Yang L."/>
            <person name="Yu Y."/>
            <person name="Zhang L."/>
            <person name="Zhou S."/>
            <person name="Zhu Q."/>
            <person name="Bennetzen J.L."/>
            <person name="Dawe R.K."/>
            <person name="Jiang J."/>
            <person name="Jiang N."/>
            <person name="Presting G.G."/>
            <person name="Wessler S.R."/>
            <person name="Aluru S."/>
            <person name="Martienssen R.A."/>
            <person name="Clifton S.W."/>
            <person name="McCombie W.R."/>
            <person name="Wing R.A."/>
            <person name="Wilson R.K."/>
        </authorList>
    </citation>
    <scope>NUCLEOTIDE SEQUENCE [LARGE SCALE GENOMIC DNA]</scope>
    <source>
        <strain evidence="3">cv. B73</strain>
    </source>
</reference>
<name>A0A804NMU5_MAIZE</name>